<dbReference type="InterPro" id="IPR010650">
    <property type="entry name" value="PrkA_C"/>
</dbReference>
<feature type="domain" description="PrkA C-terminal" evidence="1">
    <location>
        <begin position="2"/>
        <end position="79"/>
    </location>
</feature>
<gene>
    <name evidence="2" type="ORF">PACILC2_28450</name>
</gene>
<dbReference type="Proteomes" id="UP000680304">
    <property type="component" value="Unassembled WGS sequence"/>
</dbReference>
<sequence length="86" mass="10077">MIRISSYARKGRKFDYSSHDRLREAIEKKLFTDLKDIVKITTSTKTPDEMQLKRINEVTSRLIDEHGYCPVCANELLRYVGSLLNR</sequence>
<dbReference type="PANTHER" id="PTHR30267:SF2">
    <property type="entry name" value="PROTEIN PRKA"/>
    <property type="match status" value="1"/>
</dbReference>
<evidence type="ECO:0000259" key="1">
    <source>
        <dbReference type="Pfam" id="PF06798"/>
    </source>
</evidence>
<name>A0ABQ4N7R9_9BACL</name>
<comment type="caution">
    <text evidence="2">The sequence shown here is derived from an EMBL/GenBank/DDBJ whole genome shotgun (WGS) entry which is preliminary data.</text>
</comment>
<evidence type="ECO:0000313" key="2">
    <source>
        <dbReference type="EMBL" id="GIQ64277.1"/>
    </source>
</evidence>
<dbReference type="Pfam" id="PF06798">
    <property type="entry name" value="PrkA"/>
    <property type="match status" value="1"/>
</dbReference>
<organism evidence="2 3">
    <name type="scientific">Paenibacillus cisolokensis</name>
    <dbReference type="NCBI Taxonomy" id="1658519"/>
    <lineage>
        <taxon>Bacteria</taxon>
        <taxon>Bacillati</taxon>
        <taxon>Bacillota</taxon>
        <taxon>Bacilli</taxon>
        <taxon>Bacillales</taxon>
        <taxon>Paenibacillaceae</taxon>
        <taxon>Paenibacillus</taxon>
    </lineage>
</organism>
<accession>A0ABQ4N7R9</accession>
<keyword evidence="3" id="KW-1185">Reference proteome</keyword>
<evidence type="ECO:0000313" key="3">
    <source>
        <dbReference type="Proteomes" id="UP000680304"/>
    </source>
</evidence>
<protein>
    <recommendedName>
        <fullName evidence="1">PrkA C-terminal domain-containing protein</fullName>
    </recommendedName>
</protein>
<reference evidence="2 3" key="1">
    <citation type="submission" date="2021-04" db="EMBL/GenBank/DDBJ databases">
        <title>Draft genome sequence of Paenibacillus cisolokensis, LC2-13A.</title>
        <authorList>
            <person name="Uke A."/>
            <person name="Chhe C."/>
            <person name="Baramee S."/>
            <person name="Kosugi A."/>
        </authorList>
    </citation>
    <scope>NUCLEOTIDE SEQUENCE [LARGE SCALE GENOMIC DNA]</scope>
    <source>
        <strain evidence="2 3">LC2-13A</strain>
    </source>
</reference>
<dbReference type="PANTHER" id="PTHR30267">
    <property type="entry name" value="PROTEIN KINASE PRKA"/>
    <property type="match status" value="1"/>
</dbReference>
<dbReference type="EMBL" id="BOVJ01000088">
    <property type="protein sequence ID" value="GIQ64277.1"/>
    <property type="molecule type" value="Genomic_DNA"/>
</dbReference>
<proteinExistence type="predicted"/>